<organism evidence="1">
    <name type="scientific">Sediminibacterium sp. KACHI17</name>
    <dbReference type="NCBI Taxonomy" id="1751071"/>
    <lineage>
        <taxon>Bacteria</taxon>
        <taxon>Pseudomonadati</taxon>
        <taxon>Bacteroidota</taxon>
        <taxon>Chitinophagia</taxon>
        <taxon>Chitinophagales</taxon>
        <taxon>Chitinophagaceae</taxon>
        <taxon>Sediminibacterium</taxon>
    </lineage>
</organism>
<evidence type="ECO:0000313" key="1">
    <source>
        <dbReference type="EMBL" id="BFG69198.1"/>
    </source>
</evidence>
<accession>A0AAT9GF85</accession>
<reference evidence="1" key="1">
    <citation type="submission" date="2024-02" db="EMBL/GenBank/DDBJ databases">
        <title>Sediminibacterium planktonica sp. nov. and Sediminibacterium longus sp. nov., isolated from surface lake and river water.</title>
        <authorList>
            <person name="Watanabe K."/>
            <person name="Takemine S."/>
            <person name="Ishii Y."/>
            <person name="Ogata Y."/>
            <person name="Shindo C."/>
            <person name="Suda W."/>
        </authorList>
    </citation>
    <scope>NUCLEOTIDE SEQUENCE</scope>
    <source>
        <strain evidence="1">KACHI17</strain>
    </source>
</reference>
<protein>
    <submittedName>
        <fullName evidence="1">Uncharacterized protein</fullName>
    </submittedName>
</protein>
<proteinExistence type="predicted"/>
<gene>
    <name evidence="1" type="ORF">KACHI17_00790</name>
</gene>
<name>A0AAT9GF85_9BACT</name>
<sequence length="287" mass="31107">MAIVFKVTCMKSTILKVNILLVLVLLTGSLFAQPPGAFYLTGVAKDNQGNPARNRTIHYELSIYQGRAVNGTLVYQESHRVQSNNDGVYEVVVGRGIRSNNPALKDSLSRIDWATGPYFMNQKIAIAPSIPAPWWIPANNFVDLGTQQILSAVYAIYAGNASVTNVNTNITPGPPNTFLTTDSLGNVNWTPPQAAQVNVTQVTNANLSQTSGTDARIGANTTTVVEVQVSNAKVGDPILITALDDYQFWTVYGAWCKRDGVVSIRFANFTAQPVTVLGSQYKIVLVK</sequence>
<dbReference type="EMBL" id="AP029612">
    <property type="protein sequence ID" value="BFG69198.1"/>
    <property type="molecule type" value="Genomic_DNA"/>
</dbReference>
<dbReference type="AlphaFoldDB" id="A0AAT9GF85"/>